<dbReference type="GO" id="GO:0050660">
    <property type="term" value="F:flavin adenine dinucleotide binding"/>
    <property type="evidence" value="ECO:0007669"/>
    <property type="project" value="InterPro"/>
</dbReference>
<dbReference type="Gene3D" id="3.50.50.60">
    <property type="entry name" value="FAD/NAD(P)-binding domain"/>
    <property type="match status" value="1"/>
</dbReference>
<dbReference type="Proteomes" id="UP000504634">
    <property type="component" value="Unplaced"/>
</dbReference>
<dbReference type="OrthoDB" id="269227at2759"/>
<proteinExistence type="inferred from homology"/>
<dbReference type="AlphaFoldDB" id="A0A6J2TQL6"/>
<dbReference type="SUPFAM" id="SSF54373">
    <property type="entry name" value="FAD-linked reductases, C-terminal domain"/>
    <property type="match status" value="1"/>
</dbReference>
<dbReference type="SUPFAM" id="SSF51905">
    <property type="entry name" value="FAD/NAD(P)-binding domain"/>
    <property type="match status" value="1"/>
</dbReference>
<gene>
    <name evidence="8" type="primary">LOC115626944</name>
</gene>
<evidence type="ECO:0000259" key="6">
    <source>
        <dbReference type="PROSITE" id="PS00624"/>
    </source>
</evidence>
<dbReference type="Pfam" id="PF05199">
    <property type="entry name" value="GMC_oxred_C"/>
    <property type="match status" value="1"/>
</dbReference>
<organism evidence="7 8">
    <name type="scientific">Drosophila lebanonensis</name>
    <name type="common">Fruit fly</name>
    <name type="synonym">Scaptodrosophila lebanonensis</name>
    <dbReference type="NCBI Taxonomy" id="7225"/>
    <lineage>
        <taxon>Eukaryota</taxon>
        <taxon>Metazoa</taxon>
        <taxon>Ecdysozoa</taxon>
        <taxon>Arthropoda</taxon>
        <taxon>Hexapoda</taxon>
        <taxon>Insecta</taxon>
        <taxon>Pterygota</taxon>
        <taxon>Neoptera</taxon>
        <taxon>Endopterygota</taxon>
        <taxon>Diptera</taxon>
        <taxon>Brachycera</taxon>
        <taxon>Muscomorpha</taxon>
        <taxon>Ephydroidea</taxon>
        <taxon>Drosophilidae</taxon>
        <taxon>Scaptodrosophila</taxon>
    </lineage>
</organism>
<feature type="binding site" evidence="3">
    <location>
        <position position="149"/>
    </location>
    <ligand>
        <name>FAD</name>
        <dbReference type="ChEBI" id="CHEBI:57692"/>
    </ligand>
</feature>
<feature type="binding site" evidence="3">
    <location>
        <position position="145"/>
    </location>
    <ligand>
        <name>FAD</name>
        <dbReference type="ChEBI" id="CHEBI:57692"/>
    </ligand>
</feature>
<dbReference type="GeneID" id="115626944"/>
<dbReference type="GO" id="GO:0016614">
    <property type="term" value="F:oxidoreductase activity, acting on CH-OH group of donors"/>
    <property type="evidence" value="ECO:0007669"/>
    <property type="project" value="InterPro"/>
</dbReference>
<evidence type="ECO:0000313" key="8">
    <source>
        <dbReference type="RefSeq" id="XP_030378319.1"/>
    </source>
</evidence>
<feature type="domain" description="Glucose-methanol-choline oxidoreductase N-terminal" evidence="5">
    <location>
        <begin position="143"/>
        <end position="166"/>
    </location>
</feature>
<feature type="active site" description="Proton donor" evidence="2">
    <location>
        <position position="564"/>
    </location>
</feature>
<name>A0A6J2TQL6_DROLE</name>
<evidence type="ECO:0000259" key="5">
    <source>
        <dbReference type="PROSITE" id="PS00623"/>
    </source>
</evidence>
<dbReference type="Pfam" id="PF00732">
    <property type="entry name" value="GMC_oxred_N"/>
    <property type="match status" value="1"/>
</dbReference>
<accession>A0A6J2TQL6</accession>
<dbReference type="InterPro" id="IPR012132">
    <property type="entry name" value="GMC_OxRdtase"/>
</dbReference>
<dbReference type="InterPro" id="IPR036188">
    <property type="entry name" value="FAD/NAD-bd_sf"/>
</dbReference>
<dbReference type="PROSITE" id="PS00624">
    <property type="entry name" value="GMC_OXRED_2"/>
    <property type="match status" value="1"/>
</dbReference>
<dbReference type="PROSITE" id="PS00623">
    <property type="entry name" value="GMC_OXRED_1"/>
    <property type="match status" value="1"/>
</dbReference>
<dbReference type="PANTHER" id="PTHR11552">
    <property type="entry name" value="GLUCOSE-METHANOL-CHOLINE GMC OXIDOREDUCTASE"/>
    <property type="match status" value="1"/>
</dbReference>
<evidence type="ECO:0000256" key="4">
    <source>
        <dbReference type="RuleBase" id="RU003968"/>
    </source>
</evidence>
<dbReference type="InterPro" id="IPR007867">
    <property type="entry name" value="GMC_OxRtase_C"/>
</dbReference>
<feature type="active site" description="Proton acceptor" evidence="2">
    <location>
        <position position="608"/>
    </location>
</feature>
<reference evidence="8" key="1">
    <citation type="submission" date="2025-08" db="UniProtKB">
        <authorList>
            <consortium name="RefSeq"/>
        </authorList>
    </citation>
    <scope>IDENTIFICATION</scope>
    <source>
        <strain evidence="8">11010-0011.00</strain>
        <tissue evidence="8">Whole body</tissue>
    </source>
</reference>
<dbReference type="PIRSF" id="PIRSF000137">
    <property type="entry name" value="Alcohol_oxidase"/>
    <property type="match status" value="1"/>
</dbReference>
<evidence type="ECO:0000256" key="3">
    <source>
        <dbReference type="PIRSR" id="PIRSR000137-2"/>
    </source>
</evidence>
<comment type="similarity">
    <text evidence="1 4">Belongs to the GMC oxidoreductase family.</text>
</comment>
<dbReference type="InterPro" id="IPR000172">
    <property type="entry name" value="GMC_OxRdtase_N"/>
</dbReference>
<keyword evidence="4" id="KW-0285">Flavoprotein</keyword>
<sequence length="629" mass="69213">MGRTSNSRATVAGDCASRAPMAARIISTKTTTASPDFEQLKQLGLGHIIHGPLYNDVPPDQGIYDFIIVGAGAAGCALAARLSENPNWSVYLIEAGGVENLSHQVPLLAPALQVTASNWGYKSQPQRQACRGMPDNRCALPRGKVLGGTSSINFMIYNRGNRHDFDSWAAAGNPGWSYADVLPYFLRSENAQLQGLEHSPYHNHSGPLSVEYVRHRSEIVHAYVRAAQQAGHRRTDYNGESQLGVSYVQANTLKGRRHSAFRAFIEPIRSQRRNLRIVTLARVTRVLINPDTKSAYGVEMLYQGRRLQLRARKEVILSSGAFNSPQLLMLSGIGPEDNLKAIGVPVIQALPVGRRLYDHMCHFGPTFITNTTGQTLYSARLGLPIVKSFLQGRADTLLSSIGGVESLTFVKTSTAQSADTQPDIELIQVAGSLASDEGTALARGANFKPIIYERMYQDLAERQQDHFSFLVMHFTPASVGRIWLHNRNPLEWPRIDPRYFSAPSDVEHILAGIKEAIRISKMPALQAIGTRLLDRPVPGCEAHAFASDDYWRCSIRTLSYTLHHQVATCRMGPAEDRTAVVSPQLRVHGVRKLRVVDTSVIPLPPTGHTNAAAIMIGEKAADIIRADWI</sequence>
<dbReference type="Gene3D" id="3.30.560.10">
    <property type="entry name" value="Glucose Oxidase, domain 3"/>
    <property type="match status" value="1"/>
</dbReference>
<comment type="cofactor">
    <cofactor evidence="3">
        <name>FAD</name>
        <dbReference type="ChEBI" id="CHEBI:57692"/>
    </cofactor>
</comment>
<protein>
    <submittedName>
        <fullName evidence="8">Glucose dehydrogenase [FAD, quinone]</fullName>
    </submittedName>
</protein>
<keyword evidence="7" id="KW-1185">Reference proteome</keyword>
<feature type="binding site" evidence="3">
    <location>
        <position position="283"/>
    </location>
    <ligand>
        <name>FAD</name>
        <dbReference type="ChEBI" id="CHEBI:57692"/>
    </ligand>
</feature>
<dbReference type="PANTHER" id="PTHR11552:SF208">
    <property type="entry name" value="RE36204P-RELATED"/>
    <property type="match status" value="1"/>
</dbReference>
<feature type="domain" description="Glucose-methanol-choline oxidoreductase N-terminal" evidence="6">
    <location>
        <begin position="320"/>
        <end position="334"/>
    </location>
</feature>
<evidence type="ECO:0000313" key="7">
    <source>
        <dbReference type="Proteomes" id="UP000504634"/>
    </source>
</evidence>
<keyword evidence="3 4" id="KW-0274">FAD</keyword>
<evidence type="ECO:0000256" key="2">
    <source>
        <dbReference type="PIRSR" id="PIRSR000137-1"/>
    </source>
</evidence>
<dbReference type="RefSeq" id="XP_030378319.1">
    <property type="nucleotide sequence ID" value="XM_030522459.1"/>
</dbReference>
<evidence type="ECO:0000256" key="1">
    <source>
        <dbReference type="ARBA" id="ARBA00010790"/>
    </source>
</evidence>